<dbReference type="EMBL" id="CP111026">
    <property type="protein sequence ID" value="WAR27530.1"/>
    <property type="molecule type" value="Genomic_DNA"/>
</dbReference>
<evidence type="ECO:0000313" key="4">
    <source>
        <dbReference type="Proteomes" id="UP001164746"/>
    </source>
</evidence>
<evidence type="ECO:0008006" key="5">
    <source>
        <dbReference type="Google" id="ProtNLM"/>
    </source>
</evidence>
<keyword evidence="4" id="KW-1185">Reference proteome</keyword>
<name>A0ABY7FZF1_MYAAR</name>
<feature type="transmembrane region" description="Helical" evidence="2">
    <location>
        <begin position="27"/>
        <end position="49"/>
    </location>
</feature>
<reference evidence="3" key="1">
    <citation type="submission" date="2022-11" db="EMBL/GenBank/DDBJ databases">
        <title>Centuries of genome instability and evolution in soft-shell clam transmissible cancer (bioRxiv).</title>
        <authorList>
            <person name="Hart S.F.M."/>
            <person name="Yonemitsu M.A."/>
            <person name="Giersch R.M."/>
            <person name="Beal B.F."/>
            <person name="Arriagada G."/>
            <person name="Davis B.W."/>
            <person name="Ostrander E.A."/>
            <person name="Goff S.P."/>
            <person name="Metzger M.J."/>
        </authorList>
    </citation>
    <scope>NUCLEOTIDE SEQUENCE</scope>
    <source>
        <strain evidence="3">MELC-2E11</strain>
        <tissue evidence="3">Siphon/mantle</tissue>
    </source>
</reference>
<keyword evidence="2" id="KW-0812">Transmembrane</keyword>
<feature type="region of interest" description="Disordered" evidence="1">
    <location>
        <begin position="102"/>
        <end position="126"/>
    </location>
</feature>
<protein>
    <recommendedName>
        <fullName evidence="5">TNF family profile domain-containing protein</fullName>
    </recommendedName>
</protein>
<accession>A0ABY7FZF1</accession>
<gene>
    <name evidence="3" type="ORF">MAR_013234</name>
</gene>
<keyword evidence="2" id="KW-1133">Transmembrane helix</keyword>
<evidence type="ECO:0000313" key="3">
    <source>
        <dbReference type="EMBL" id="WAR27530.1"/>
    </source>
</evidence>
<evidence type="ECO:0000256" key="1">
    <source>
        <dbReference type="SAM" id="MobiDB-lite"/>
    </source>
</evidence>
<dbReference type="Proteomes" id="UP001164746">
    <property type="component" value="Chromosome 15"/>
</dbReference>
<sequence length="334" mass="38607">MESDMYIPNYKMDAEIIPNVEKRRRRWIRIICILSFVFMLLISFTSHLVNHIEVQNLKRELKTTKDKANDLIHAKQLDLEMQRKHRHSHKVDGLSEITSRLGAGKRRRRHNSGATPAFSFKGSDGQQATPVYGQQQFWQAHRVRRRTAYLTLGLELWAFHPYNNQSTQLDSAYGVQVSRGAEYGYGYDDFPTDSIEVSGLYFIEQNDELFVKKVIFTKIRILQTGQYYMEAKIAIEGRDREEYSGYLRVGLELRKTLGGTSQVLDKTYLTQDHSNFPNQPLDTISVAGLFCLKLNDVIFVAISENIPFSPIFKTGPEHARFDAYMVNSENDYCP</sequence>
<proteinExistence type="predicted"/>
<evidence type="ECO:0000256" key="2">
    <source>
        <dbReference type="SAM" id="Phobius"/>
    </source>
</evidence>
<keyword evidence="2" id="KW-0472">Membrane</keyword>
<organism evidence="3 4">
    <name type="scientific">Mya arenaria</name>
    <name type="common">Soft-shell clam</name>
    <dbReference type="NCBI Taxonomy" id="6604"/>
    <lineage>
        <taxon>Eukaryota</taxon>
        <taxon>Metazoa</taxon>
        <taxon>Spiralia</taxon>
        <taxon>Lophotrochozoa</taxon>
        <taxon>Mollusca</taxon>
        <taxon>Bivalvia</taxon>
        <taxon>Autobranchia</taxon>
        <taxon>Heteroconchia</taxon>
        <taxon>Euheterodonta</taxon>
        <taxon>Imparidentia</taxon>
        <taxon>Neoheterodontei</taxon>
        <taxon>Myida</taxon>
        <taxon>Myoidea</taxon>
        <taxon>Myidae</taxon>
        <taxon>Mya</taxon>
    </lineage>
</organism>